<accession>A0AAE0JDM4</accession>
<dbReference type="PANTHER" id="PTHR10039:SF5">
    <property type="entry name" value="NACHT DOMAIN-CONTAINING PROTEIN"/>
    <property type="match status" value="1"/>
</dbReference>
<protein>
    <recommendedName>
        <fullName evidence="2">Nephrocystin 3-like N-terminal domain-containing protein</fullName>
    </recommendedName>
</protein>
<dbReference type="Pfam" id="PF24883">
    <property type="entry name" value="NPHP3_N"/>
    <property type="match status" value="1"/>
</dbReference>
<dbReference type="RefSeq" id="XP_062681000.1">
    <property type="nucleotide sequence ID" value="XM_062823811.1"/>
</dbReference>
<name>A0AAE0JDM4_9PEZI</name>
<comment type="caution">
    <text evidence="3">The sequence shown here is derived from an EMBL/GenBank/DDBJ whole genome shotgun (WGS) entry which is preliminary data.</text>
</comment>
<reference evidence="3" key="2">
    <citation type="submission" date="2023-06" db="EMBL/GenBank/DDBJ databases">
        <authorList>
            <consortium name="Lawrence Berkeley National Laboratory"/>
            <person name="Haridas S."/>
            <person name="Hensen N."/>
            <person name="Bonometti L."/>
            <person name="Westerberg I."/>
            <person name="Brannstrom I.O."/>
            <person name="Guillou S."/>
            <person name="Cros-Aarteil S."/>
            <person name="Calhoun S."/>
            <person name="Kuo A."/>
            <person name="Mondo S."/>
            <person name="Pangilinan J."/>
            <person name="Riley R."/>
            <person name="Labutti K."/>
            <person name="Andreopoulos B."/>
            <person name="Lipzen A."/>
            <person name="Chen C."/>
            <person name="Yanf M."/>
            <person name="Daum C."/>
            <person name="Ng V."/>
            <person name="Clum A."/>
            <person name="Steindorff A."/>
            <person name="Ohm R."/>
            <person name="Martin F."/>
            <person name="Silar P."/>
            <person name="Natvig D."/>
            <person name="Lalanne C."/>
            <person name="Gautier V."/>
            <person name="Ament-Velasquez S.L."/>
            <person name="Kruys A."/>
            <person name="Hutchinson M.I."/>
            <person name="Powell A.J."/>
            <person name="Barry K."/>
            <person name="Miller A.N."/>
            <person name="Grigoriev I.V."/>
            <person name="Debuchy R."/>
            <person name="Gladieux P."/>
            <person name="Thoren M.H."/>
            <person name="Johannesson H."/>
        </authorList>
    </citation>
    <scope>NUCLEOTIDE SEQUENCE</scope>
    <source>
        <strain evidence="3">CBS 560.94</strain>
    </source>
</reference>
<keyword evidence="4" id="KW-1185">Reference proteome</keyword>
<keyword evidence="1" id="KW-0677">Repeat</keyword>
<evidence type="ECO:0000313" key="4">
    <source>
        <dbReference type="Proteomes" id="UP001278500"/>
    </source>
</evidence>
<evidence type="ECO:0000256" key="1">
    <source>
        <dbReference type="ARBA" id="ARBA00022737"/>
    </source>
</evidence>
<dbReference type="EMBL" id="JAUEPP010000005">
    <property type="protein sequence ID" value="KAK3343207.1"/>
    <property type="molecule type" value="Genomic_DNA"/>
</dbReference>
<feature type="non-terminal residue" evidence="3">
    <location>
        <position position="1"/>
    </location>
</feature>
<reference evidence="3" key="1">
    <citation type="journal article" date="2023" name="Mol. Phylogenet. Evol.">
        <title>Genome-scale phylogeny and comparative genomics of the fungal order Sordariales.</title>
        <authorList>
            <person name="Hensen N."/>
            <person name="Bonometti L."/>
            <person name="Westerberg I."/>
            <person name="Brannstrom I.O."/>
            <person name="Guillou S."/>
            <person name="Cros-Aarteil S."/>
            <person name="Calhoun S."/>
            <person name="Haridas S."/>
            <person name="Kuo A."/>
            <person name="Mondo S."/>
            <person name="Pangilinan J."/>
            <person name="Riley R."/>
            <person name="LaButti K."/>
            <person name="Andreopoulos B."/>
            <person name="Lipzen A."/>
            <person name="Chen C."/>
            <person name="Yan M."/>
            <person name="Daum C."/>
            <person name="Ng V."/>
            <person name="Clum A."/>
            <person name="Steindorff A."/>
            <person name="Ohm R.A."/>
            <person name="Martin F."/>
            <person name="Silar P."/>
            <person name="Natvig D.O."/>
            <person name="Lalanne C."/>
            <person name="Gautier V."/>
            <person name="Ament-Velasquez S.L."/>
            <person name="Kruys A."/>
            <person name="Hutchinson M.I."/>
            <person name="Powell A.J."/>
            <person name="Barry K."/>
            <person name="Miller A.N."/>
            <person name="Grigoriev I.V."/>
            <person name="Debuchy R."/>
            <person name="Gladieux P."/>
            <person name="Hiltunen Thoren M."/>
            <person name="Johannesson H."/>
        </authorList>
    </citation>
    <scope>NUCLEOTIDE SEQUENCE</scope>
    <source>
        <strain evidence="3">CBS 560.94</strain>
    </source>
</reference>
<dbReference type="Gene3D" id="3.40.50.300">
    <property type="entry name" value="P-loop containing nucleotide triphosphate hydrolases"/>
    <property type="match status" value="1"/>
</dbReference>
<dbReference type="AlphaFoldDB" id="A0AAE0JDM4"/>
<feature type="non-terminal residue" evidence="3">
    <location>
        <position position="357"/>
    </location>
</feature>
<feature type="domain" description="Nephrocystin 3-like N-terminal" evidence="2">
    <location>
        <begin position="18"/>
        <end position="198"/>
    </location>
</feature>
<sequence>FPDLLSRQKRIDHAHPTTGDWLFDTEKFTRWQGDQGLQESNGVFWIKGKPGAGKSTLMKHMLLHLEKSGKYLIAAHFFNARGGALEKSPLGMLRSLVYQLLQLDGSEILWRPFCGIYQEKLRLNGSFEWTEYDLKDFLLRHLPSCELSKPLLILVDALDECNKEEVRGMVKFLEDLSRVARHGSASLKLRLRIGLSSRHYPEISMHVQIELDLDDCDDHDDDIDRYVRDNLKTHDNDIRSDVVERSSSIFMWVVLVVELLNEACGCGQVQLMRRILDDIPTGLEELFERILMKRQPNYRRDGTHLQWVLFCNYDYYGLLRARELYFAVMSGVEPGSLGNLLRSGISDEHIHKSIKYW</sequence>
<gene>
    <name evidence="3" type="ORF">B0H65DRAFT_406797</name>
</gene>
<evidence type="ECO:0000313" key="3">
    <source>
        <dbReference type="EMBL" id="KAK3343207.1"/>
    </source>
</evidence>
<dbReference type="Proteomes" id="UP001278500">
    <property type="component" value="Unassembled WGS sequence"/>
</dbReference>
<proteinExistence type="predicted"/>
<dbReference type="GeneID" id="87860965"/>
<dbReference type="InterPro" id="IPR027417">
    <property type="entry name" value="P-loop_NTPase"/>
</dbReference>
<dbReference type="SUPFAM" id="SSF52540">
    <property type="entry name" value="P-loop containing nucleoside triphosphate hydrolases"/>
    <property type="match status" value="1"/>
</dbReference>
<evidence type="ECO:0000259" key="2">
    <source>
        <dbReference type="Pfam" id="PF24883"/>
    </source>
</evidence>
<organism evidence="3 4">
    <name type="scientific">Neurospora tetraspora</name>
    <dbReference type="NCBI Taxonomy" id="94610"/>
    <lineage>
        <taxon>Eukaryota</taxon>
        <taxon>Fungi</taxon>
        <taxon>Dikarya</taxon>
        <taxon>Ascomycota</taxon>
        <taxon>Pezizomycotina</taxon>
        <taxon>Sordariomycetes</taxon>
        <taxon>Sordariomycetidae</taxon>
        <taxon>Sordariales</taxon>
        <taxon>Sordariaceae</taxon>
        <taxon>Neurospora</taxon>
    </lineage>
</organism>
<dbReference type="InterPro" id="IPR056884">
    <property type="entry name" value="NPHP3-like_N"/>
</dbReference>
<dbReference type="PANTHER" id="PTHR10039">
    <property type="entry name" value="AMELOGENIN"/>
    <property type="match status" value="1"/>
</dbReference>